<comment type="caution">
    <text evidence="2">The sequence shown here is derived from an EMBL/GenBank/DDBJ whole genome shotgun (WGS) entry which is preliminary data.</text>
</comment>
<dbReference type="Proteomes" id="UP000462760">
    <property type="component" value="Unassembled WGS sequence"/>
</dbReference>
<accession>A0A844FH91</accession>
<dbReference type="AlphaFoldDB" id="A0A844FH91"/>
<feature type="compositionally biased region" description="Basic and acidic residues" evidence="1">
    <location>
        <begin position="123"/>
        <end position="139"/>
    </location>
</feature>
<dbReference type="EMBL" id="VULR01000007">
    <property type="protein sequence ID" value="MSS43312.1"/>
    <property type="molecule type" value="Genomic_DNA"/>
</dbReference>
<dbReference type="RefSeq" id="WP_154483997.1">
    <property type="nucleotide sequence ID" value="NZ_VULR01000007.1"/>
</dbReference>
<organism evidence="2 3">
    <name type="scientific">Anaerosalibacter bizertensis</name>
    <dbReference type="NCBI Taxonomy" id="932217"/>
    <lineage>
        <taxon>Bacteria</taxon>
        <taxon>Bacillati</taxon>
        <taxon>Bacillota</taxon>
        <taxon>Tissierellia</taxon>
        <taxon>Tissierellales</taxon>
        <taxon>Sporanaerobacteraceae</taxon>
        <taxon>Anaerosalibacter</taxon>
    </lineage>
</organism>
<reference evidence="2 3" key="1">
    <citation type="submission" date="2019-08" db="EMBL/GenBank/DDBJ databases">
        <title>In-depth cultivation of the pig gut microbiome towards novel bacterial diversity and tailored functional studies.</title>
        <authorList>
            <person name="Wylensek D."/>
            <person name="Hitch T.C.A."/>
            <person name="Clavel T."/>
        </authorList>
    </citation>
    <scope>NUCLEOTIDE SEQUENCE [LARGE SCALE GENOMIC DNA]</scope>
    <source>
        <strain evidence="2 3">Med78-601-WT-4W-RMD-3</strain>
    </source>
</reference>
<dbReference type="OrthoDB" id="1739831at2"/>
<protein>
    <submittedName>
        <fullName evidence="2">MerR family transcriptional regulator</fullName>
    </submittedName>
</protein>
<gene>
    <name evidence="2" type="ORF">FYJ27_06140</name>
</gene>
<sequence>MDIRNCRQCGGIYVYDNFNICPKCRKQEEEDFQKVKKYLDENPGANISEVADETGVETKKIISFLKQGRLEIKDEDNAILTCERCGKSIRTGRFCEKCIVDMDREFKQAIGGGKDPSELQNSDAREKMRIKERYRNGKS</sequence>
<proteinExistence type="predicted"/>
<evidence type="ECO:0000256" key="1">
    <source>
        <dbReference type="SAM" id="MobiDB-lite"/>
    </source>
</evidence>
<name>A0A844FH91_9FIRM</name>
<evidence type="ECO:0000313" key="3">
    <source>
        <dbReference type="Proteomes" id="UP000462760"/>
    </source>
</evidence>
<dbReference type="NCBIfam" id="TIGR03826">
    <property type="entry name" value="YvyF"/>
    <property type="match status" value="1"/>
</dbReference>
<dbReference type="InterPro" id="IPR022258">
    <property type="entry name" value="Flagellar_operon_YvyF"/>
</dbReference>
<evidence type="ECO:0000313" key="2">
    <source>
        <dbReference type="EMBL" id="MSS43312.1"/>
    </source>
</evidence>
<feature type="region of interest" description="Disordered" evidence="1">
    <location>
        <begin position="109"/>
        <end position="139"/>
    </location>
</feature>